<name>A0A6J5NCD7_9CAUD</name>
<keyword evidence="1" id="KW-0472">Membrane</keyword>
<accession>A0A6J5NCD7</accession>
<feature type="transmembrane region" description="Helical" evidence="1">
    <location>
        <begin position="6"/>
        <end position="27"/>
    </location>
</feature>
<protein>
    <submittedName>
        <fullName evidence="2">Uncharacterized protein</fullName>
    </submittedName>
</protein>
<reference evidence="2" key="1">
    <citation type="submission" date="2020-04" db="EMBL/GenBank/DDBJ databases">
        <authorList>
            <person name="Chiriac C."/>
            <person name="Salcher M."/>
            <person name="Ghai R."/>
            <person name="Kavagutti S V."/>
        </authorList>
    </citation>
    <scope>NUCLEOTIDE SEQUENCE</scope>
</reference>
<evidence type="ECO:0000313" key="3">
    <source>
        <dbReference type="EMBL" id="CAB4170735.1"/>
    </source>
</evidence>
<keyword evidence="1" id="KW-0812">Transmembrane</keyword>
<proteinExistence type="predicted"/>
<organism evidence="2">
    <name type="scientific">uncultured Caudovirales phage</name>
    <dbReference type="NCBI Taxonomy" id="2100421"/>
    <lineage>
        <taxon>Viruses</taxon>
        <taxon>Duplodnaviria</taxon>
        <taxon>Heunggongvirae</taxon>
        <taxon>Uroviricota</taxon>
        <taxon>Caudoviricetes</taxon>
        <taxon>Peduoviridae</taxon>
        <taxon>Maltschvirus</taxon>
        <taxon>Maltschvirus maltsch</taxon>
    </lineage>
</organism>
<dbReference type="EMBL" id="LR796859">
    <property type="protein sequence ID" value="CAB4170735.1"/>
    <property type="molecule type" value="Genomic_DNA"/>
</dbReference>
<evidence type="ECO:0000256" key="1">
    <source>
        <dbReference type="SAM" id="Phobius"/>
    </source>
</evidence>
<evidence type="ECO:0000313" key="4">
    <source>
        <dbReference type="EMBL" id="CAB4198470.1"/>
    </source>
</evidence>
<keyword evidence="1" id="KW-1133">Transmembrane helix</keyword>
<dbReference type="EMBL" id="LR796625">
    <property type="protein sequence ID" value="CAB4154658.1"/>
    <property type="molecule type" value="Genomic_DNA"/>
</dbReference>
<gene>
    <name evidence="4" type="ORF">UFOVP1307_105</name>
    <name evidence="2" type="ORF">UFOVP651_18</name>
    <name evidence="3" type="ORF">UFOVP902_97</name>
</gene>
<dbReference type="EMBL" id="LR797270">
    <property type="protein sequence ID" value="CAB4198470.1"/>
    <property type="molecule type" value="Genomic_DNA"/>
</dbReference>
<sequence>MNVSAFSLGIVTTIAVIAIIALVVGIVKVFKLSNTIRIQTQQSDQADQALWRVVDELRTDTHNVIESVAKDVNMVDKTMQNGLQECRSYIDSRIDKLTAAPKHKVKRELIKD</sequence>
<evidence type="ECO:0000313" key="2">
    <source>
        <dbReference type="EMBL" id="CAB4154658.1"/>
    </source>
</evidence>